<dbReference type="Pfam" id="PF22694">
    <property type="entry name" value="CtpB_N-like"/>
    <property type="match status" value="1"/>
</dbReference>
<keyword evidence="6" id="KW-0812">Transmembrane</keyword>
<dbReference type="Pfam" id="PF03572">
    <property type="entry name" value="Peptidase_S41"/>
    <property type="match status" value="1"/>
</dbReference>
<dbReference type="RefSeq" id="WP_189443644.1">
    <property type="nucleotide sequence ID" value="NZ_BMZI01000002.1"/>
</dbReference>
<evidence type="ECO:0000256" key="2">
    <source>
        <dbReference type="ARBA" id="ARBA00022670"/>
    </source>
</evidence>
<dbReference type="SUPFAM" id="SSF52096">
    <property type="entry name" value="ClpP/crotonase"/>
    <property type="match status" value="1"/>
</dbReference>
<evidence type="ECO:0000259" key="7">
    <source>
        <dbReference type="PROSITE" id="PS50106"/>
    </source>
</evidence>
<dbReference type="NCBIfam" id="TIGR00225">
    <property type="entry name" value="prc"/>
    <property type="match status" value="1"/>
</dbReference>
<dbReference type="SUPFAM" id="SSF50156">
    <property type="entry name" value="PDZ domain-like"/>
    <property type="match status" value="1"/>
</dbReference>
<proteinExistence type="inferred from homology"/>
<evidence type="ECO:0000256" key="5">
    <source>
        <dbReference type="RuleBase" id="RU004404"/>
    </source>
</evidence>
<dbReference type="Gene3D" id="3.90.226.10">
    <property type="entry name" value="2-enoyl-CoA Hydratase, Chain A, domain 1"/>
    <property type="match status" value="1"/>
</dbReference>
<organism evidence="8 9">
    <name type="scientific">Salinicola rhizosphaerae</name>
    <dbReference type="NCBI Taxonomy" id="1443141"/>
    <lineage>
        <taxon>Bacteria</taxon>
        <taxon>Pseudomonadati</taxon>
        <taxon>Pseudomonadota</taxon>
        <taxon>Gammaproteobacteria</taxon>
        <taxon>Oceanospirillales</taxon>
        <taxon>Halomonadaceae</taxon>
        <taxon>Salinicola</taxon>
    </lineage>
</organism>
<keyword evidence="6" id="KW-1133">Transmembrane helix</keyword>
<feature type="transmembrane region" description="Helical" evidence="6">
    <location>
        <begin position="21"/>
        <end position="43"/>
    </location>
</feature>
<evidence type="ECO:0000256" key="6">
    <source>
        <dbReference type="SAM" id="Phobius"/>
    </source>
</evidence>
<keyword evidence="3 5" id="KW-0378">Hydrolase</keyword>
<evidence type="ECO:0000256" key="3">
    <source>
        <dbReference type="ARBA" id="ARBA00022801"/>
    </source>
</evidence>
<dbReference type="InterPro" id="IPR001478">
    <property type="entry name" value="PDZ"/>
</dbReference>
<dbReference type="PANTHER" id="PTHR32060">
    <property type="entry name" value="TAIL-SPECIFIC PROTEASE"/>
    <property type="match status" value="1"/>
</dbReference>
<comment type="similarity">
    <text evidence="1 5">Belongs to the peptidase S41A family.</text>
</comment>
<dbReference type="SMART" id="SM00245">
    <property type="entry name" value="TSPc"/>
    <property type="match status" value="1"/>
</dbReference>
<keyword evidence="6" id="KW-0472">Membrane</keyword>
<dbReference type="Gene3D" id="3.30.750.44">
    <property type="match status" value="1"/>
</dbReference>
<dbReference type="Proteomes" id="UP000646745">
    <property type="component" value="Unassembled WGS sequence"/>
</dbReference>
<evidence type="ECO:0000313" key="8">
    <source>
        <dbReference type="EMBL" id="GHB14524.1"/>
    </source>
</evidence>
<dbReference type="InterPro" id="IPR041489">
    <property type="entry name" value="PDZ_6"/>
</dbReference>
<dbReference type="SMART" id="SM00228">
    <property type="entry name" value="PDZ"/>
    <property type="match status" value="1"/>
</dbReference>
<dbReference type="PROSITE" id="PS50106">
    <property type="entry name" value="PDZ"/>
    <property type="match status" value="1"/>
</dbReference>
<evidence type="ECO:0000313" key="9">
    <source>
        <dbReference type="Proteomes" id="UP000646745"/>
    </source>
</evidence>
<dbReference type="InterPro" id="IPR004447">
    <property type="entry name" value="Peptidase_S41A"/>
</dbReference>
<reference evidence="9" key="1">
    <citation type="journal article" date="2019" name="Int. J. Syst. Evol. Microbiol.">
        <title>The Global Catalogue of Microorganisms (GCM) 10K type strain sequencing project: providing services to taxonomists for standard genome sequencing and annotation.</title>
        <authorList>
            <consortium name="The Broad Institute Genomics Platform"/>
            <consortium name="The Broad Institute Genome Sequencing Center for Infectious Disease"/>
            <person name="Wu L."/>
            <person name="Ma J."/>
        </authorList>
    </citation>
    <scope>NUCLEOTIDE SEQUENCE [LARGE SCALE GENOMIC DNA]</scope>
    <source>
        <strain evidence="9">KCTC 32998</strain>
    </source>
</reference>
<dbReference type="EMBL" id="BMZI01000002">
    <property type="protein sequence ID" value="GHB14524.1"/>
    <property type="molecule type" value="Genomic_DNA"/>
</dbReference>
<dbReference type="CDD" id="cd06782">
    <property type="entry name" value="cpPDZ_CPP-like"/>
    <property type="match status" value="1"/>
</dbReference>
<dbReference type="CDD" id="cd07560">
    <property type="entry name" value="Peptidase_S41_CPP"/>
    <property type="match status" value="1"/>
</dbReference>
<feature type="domain" description="PDZ" evidence="7">
    <location>
        <begin position="120"/>
        <end position="188"/>
    </location>
</feature>
<keyword evidence="9" id="KW-1185">Reference proteome</keyword>
<dbReference type="InterPro" id="IPR005151">
    <property type="entry name" value="Tail-specific_protease"/>
</dbReference>
<dbReference type="GO" id="GO:0008233">
    <property type="term" value="F:peptidase activity"/>
    <property type="evidence" value="ECO:0007669"/>
    <property type="project" value="UniProtKB-KW"/>
</dbReference>
<name>A0ABQ3DTX3_9GAMM</name>
<dbReference type="InterPro" id="IPR036034">
    <property type="entry name" value="PDZ_sf"/>
</dbReference>
<sequence>MPLNRPKLPLSSGKATARTRVAPLALKVLFSGLLVPGLLFIGVPNASAQTQTQAQSTDAASQDAANGLPVEDVQTFAEVFERIKRAYVEPVDDKTLLRNAMRGMLSQLDPHSEYLDADAFENLRETTEGEFSGVGIEVGLRDDQLTVIAPIDDTPAARAGIQPGDRILAIDGTPTNNLSLQEAVDLMRGDAGTELELTLLRDGEQEPRTLTLTRASIQSESVSSRLLEPGYGYLRISQFQSRTGEQTRDALTSLMQKGPLQGLVLDLRNNPGGVLSSATDVVDQFLTQGLIVYTKGRLADEDLRFSAHAAGTTAPNVPLVVLINGGSASAAEIVAGALQDQHRGVLMGTQSFGKGSVQQVLPLGNGDGLKLTTARYYTPSGRSIQAEGITPDVRVVRGRLEVEDDAGLQLRESNLRGHLLNGDPSEARQNPDTPIAADDYQLGEALNLLKALNVVKRPAGGTVAPTK</sequence>
<comment type="caution">
    <text evidence="8">The sequence shown here is derived from an EMBL/GenBank/DDBJ whole genome shotgun (WGS) entry which is preliminary data.</text>
</comment>
<gene>
    <name evidence="8" type="ORF">GCM10009038_11160</name>
</gene>
<dbReference type="InterPro" id="IPR055210">
    <property type="entry name" value="CtpA/B_N"/>
</dbReference>
<protein>
    <submittedName>
        <fullName evidence="8">Carboxyl-terminal protease</fullName>
    </submittedName>
</protein>
<accession>A0ABQ3DTX3</accession>
<evidence type="ECO:0000256" key="1">
    <source>
        <dbReference type="ARBA" id="ARBA00009179"/>
    </source>
</evidence>
<keyword evidence="2 5" id="KW-0645">Protease</keyword>
<evidence type="ECO:0000256" key="4">
    <source>
        <dbReference type="ARBA" id="ARBA00022825"/>
    </source>
</evidence>
<dbReference type="InterPro" id="IPR029045">
    <property type="entry name" value="ClpP/crotonase-like_dom_sf"/>
</dbReference>
<dbReference type="GO" id="GO:0006508">
    <property type="term" value="P:proteolysis"/>
    <property type="evidence" value="ECO:0007669"/>
    <property type="project" value="UniProtKB-KW"/>
</dbReference>
<dbReference type="Gene3D" id="2.30.42.10">
    <property type="match status" value="1"/>
</dbReference>
<dbReference type="Pfam" id="PF17820">
    <property type="entry name" value="PDZ_6"/>
    <property type="match status" value="1"/>
</dbReference>
<keyword evidence="4 5" id="KW-0720">Serine protease</keyword>
<dbReference type="PANTHER" id="PTHR32060:SF30">
    <property type="entry name" value="CARBOXY-TERMINAL PROCESSING PROTEASE CTPA"/>
    <property type="match status" value="1"/>
</dbReference>